<name>A0AAN8VVM8_9MAGN</name>
<organism evidence="4 5">
    <name type="scientific">Dillenia turbinata</name>
    <dbReference type="NCBI Taxonomy" id="194707"/>
    <lineage>
        <taxon>Eukaryota</taxon>
        <taxon>Viridiplantae</taxon>
        <taxon>Streptophyta</taxon>
        <taxon>Embryophyta</taxon>
        <taxon>Tracheophyta</taxon>
        <taxon>Spermatophyta</taxon>
        <taxon>Magnoliopsida</taxon>
        <taxon>eudicotyledons</taxon>
        <taxon>Gunneridae</taxon>
        <taxon>Pentapetalae</taxon>
        <taxon>Dilleniales</taxon>
        <taxon>Dilleniaceae</taxon>
        <taxon>Dillenia</taxon>
    </lineage>
</organism>
<dbReference type="InterPro" id="IPR052586">
    <property type="entry name" value="ASCC2"/>
</dbReference>
<dbReference type="InterPro" id="IPR012677">
    <property type="entry name" value="Nucleotide-bd_a/b_plait_sf"/>
</dbReference>
<dbReference type="PROSITE" id="PS50102">
    <property type="entry name" value="RRM"/>
    <property type="match status" value="1"/>
</dbReference>
<evidence type="ECO:0000313" key="5">
    <source>
        <dbReference type="Proteomes" id="UP001370490"/>
    </source>
</evidence>
<evidence type="ECO:0000259" key="3">
    <source>
        <dbReference type="PROSITE" id="PS50102"/>
    </source>
</evidence>
<feature type="region of interest" description="Disordered" evidence="2">
    <location>
        <begin position="744"/>
        <end position="784"/>
    </location>
</feature>
<dbReference type="PANTHER" id="PTHR21494:SF2">
    <property type="entry name" value="NUCLEIC ACID BINDING PROTEIN"/>
    <property type="match status" value="1"/>
</dbReference>
<dbReference type="AlphaFoldDB" id="A0AAN8VVM8"/>
<feature type="compositionally biased region" description="Polar residues" evidence="2">
    <location>
        <begin position="383"/>
        <end position="399"/>
    </location>
</feature>
<evidence type="ECO:0000256" key="2">
    <source>
        <dbReference type="SAM" id="MobiDB-lite"/>
    </source>
</evidence>
<proteinExistence type="predicted"/>
<feature type="region of interest" description="Disordered" evidence="2">
    <location>
        <begin position="383"/>
        <end position="416"/>
    </location>
</feature>
<sequence length="1151" mass="126749">MASTEQPPKKRKFYDPNLSEPSPHQPQPQTLTESLSTKPLSQEELLRKQRNRDEIRRVVQRIVAEFIPRYAPYCPTALEAAAKVVINIHNWSLALVKKDEDYDGVSFQTAAACIFGLADICCTASLEAPTSSVIQGICAAVFLNVLTFFISSLEGKDIFQIVGKEILERDDFSKYFSELKDRVAKEDESAISKLFKFRALGLLRIFFCCPKDLLAACLELLNSPATEEVHKEGYYFLRQVTTSLHDDGADNQMDMICDAFGSCRDSLEITSEGSMVSNKEGSNNRNMPSNASPVTRSCLLSMVISRHPSLRRWLLRRYIKFNKLVPPQVASEVTSLLGEIVESLTETTKIENEDGDSDGDNSEPSIHINRNYVVSRLSNQHETLSEISGTDSTSRVHNSSIDDHDMVEKSSGTYRKSHTSVVAHEKDLNMFPSSNHETGGTRSADIVPAEQGDVLHGVSSMPNKQLPLPLVINSPSFRNDTYEGRNSSVQFEKNNVTRTEIGLPVMRTSSGGINNALASPKHQQVILNTSTANQVIWCSDGDATAMNIFSASKLLWVGSLGPDASEAQVRFQFERFGPIEQYFYFPIKGFALVEYRNIMDAVKAREFMRGHAPWGACLHIKFIDVGLGTRGAVNGYAVGSSCHVYVGNVSSQWSKDEILYELRKVVYKPPRSVIDITSDGALLIEFETPEEATTVMIHLRRHRGESVNHLTSLNAVPGSMARPHMDGSMPLRPSLRIDVRSNDSKQFSGNLVGSPHPQSLLESPAEKSHGGRHHSTPFAIKPEGNNLEFMSPRMNPENHGTIAQVGQASQYKRTVGMPETTARMDTYDNNMVVDSSQGGTKIVPGASEQIWKYQKPANELYSAPGSFSGLPSATQGPPIAPQQQMQPSPYVQPVYLPPRNSWDAHGFNQLLPVNQISPGVITSTPQGTTGAVPFLPASVTPLAQVQGSSLQPTGPLPVLSPPVSSLPPPLPDMPPPLPPSPPPLPQSLPPFVPPPPSSPPPVPPVVESSNLDSSRQTLQYQWQGALCKSGVHYCSIYAHRADSDICKYSNSISEPAEWPIKLDMTKRTDFRHVKSTFSSTPPNRFQDFVSYLKQRDCAGVIKIQAGKSLWARLLFILPYSSEACSLLSIAPNPLDCLIALVLPKETSLEWM</sequence>
<feature type="region of interest" description="Disordered" evidence="2">
    <location>
        <begin position="1"/>
        <end position="42"/>
    </location>
</feature>
<dbReference type="InterPro" id="IPR035979">
    <property type="entry name" value="RBD_domain_sf"/>
</dbReference>
<dbReference type="InterPro" id="IPR000504">
    <property type="entry name" value="RRM_dom"/>
</dbReference>
<dbReference type="PANTHER" id="PTHR21494">
    <property type="entry name" value="ACTIVATING SIGNAL COINTEGRATOR 1 COMPLEX SUBUNIT 2 ASC-1 COMPLEX SUBUNIT P100"/>
    <property type="match status" value="1"/>
</dbReference>
<dbReference type="Pfam" id="PF00076">
    <property type="entry name" value="RRM_1"/>
    <property type="match status" value="1"/>
</dbReference>
<dbReference type="Proteomes" id="UP001370490">
    <property type="component" value="Unassembled WGS sequence"/>
</dbReference>
<keyword evidence="5" id="KW-1185">Reference proteome</keyword>
<dbReference type="SMART" id="SM00360">
    <property type="entry name" value="RRM"/>
    <property type="match status" value="2"/>
</dbReference>
<dbReference type="CDD" id="cd21546">
    <property type="entry name" value="SPOC_FPA-like"/>
    <property type="match status" value="1"/>
</dbReference>
<protein>
    <submittedName>
        <fullName evidence="4">RNA recognition motif domain</fullName>
    </submittedName>
</protein>
<dbReference type="Pfam" id="PF07744">
    <property type="entry name" value="SPOC"/>
    <property type="match status" value="1"/>
</dbReference>
<dbReference type="Gene3D" id="3.30.70.330">
    <property type="match status" value="1"/>
</dbReference>
<evidence type="ECO:0000313" key="4">
    <source>
        <dbReference type="EMBL" id="KAK6938584.1"/>
    </source>
</evidence>
<keyword evidence="1" id="KW-0694">RNA-binding</keyword>
<reference evidence="4 5" key="1">
    <citation type="submission" date="2023-12" db="EMBL/GenBank/DDBJ databases">
        <title>A high-quality genome assembly for Dillenia turbinata (Dilleniales).</title>
        <authorList>
            <person name="Chanderbali A."/>
        </authorList>
    </citation>
    <scope>NUCLEOTIDE SEQUENCE [LARGE SCALE GENOMIC DNA]</scope>
    <source>
        <strain evidence="4">LSX21</strain>
        <tissue evidence="4">Leaf</tissue>
    </source>
</reference>
<feature type="compositionally biased region" description="Polar residues" evidence="2">
    <location>
        <begin position="744"/>
        <end position="761"/>
    </location>
</feature>
<gene>
    <name evidence="4" type="ORF">RJ641_032092</name>
</gene>
<dbReference type="CDD" id="cd00590">
    <property type="entry name" value="RRM_SF"/>
    <property type="match status" value="1"/>
</dbReference>
<dbReference type="EMBL" id="JBAMMX010000006">
    <property type="protein sequence ID" value="KAK6938584.1"/>
    <property type="molecule type" value="Genomic_DNA"/>
</dbReference>
<feature type="region of interest" description="Disordered" evidence="2">
    <location>
        <begin position="945"/>
        <end position="1010"/>
    </location>
</feature>
<feature type="region of interest" description="Disordered" evidence="2">
    <location>
        <begin position="347"/>
        <end position="366"/>
    </location>
</feature>
<evidence type="ECO:0000256" key="1">
    <source>
        <dbReference type="PROSITE-ProRule" id="PRU00176"/>
    </source>
</evidence>
<dbReference type="InterPro" id="IPR012921">
    <property type="entry name" value="SPOC_C"/>
</dbReference>
<dbReference type="GO" id="GO:0003723">
    <property type="term" value="F:RNA binding"/>
    <property type="evidence" value="ECO:0007669"/>
    <property type="project" value="UniProtKB-UniRule"/>
</dbReference>
<dbReference type="SUPFAM" id="SSF54928">
    <property type="entry name" value="RNA-binding domain, RBD"/>
    <property type="match status" value="1"/>
</dbReference>
<feature type="compositionally biased region" description="Polar residues" evidence="2">
    <location>
        <begin position="19"/>
        <end position="40"/>
    </location>
</feature>
<comment type="caution">
    <text evidence="4">The sequence shown here is derived from an EMBL/GenBank/DDBJ whole genome shotgun (WGS) entry which is preliminary data.</text>
</comment>
<feature type="domain" description="RRM" evidence="3">
    <location>
        <begin position="553"/>
        <end position="625"/>
    </location>
</feature>
<feature type="compositionally biased region" description="Pro residues" evidence="2">
    <location>
        <begin position="954"/>
        <end position="1004"/>
    </location>
</feature>
<accession>A0AAN8VVM8</accession>
<dbReference type="GO" id="GO:0043130">
    <property type="term" value="F:ubiquitin binding"/>
    <property type="evidence" value="ECO:0007669"/>
    <property type="project" value="TreeGrafter"/>
</dbReference>